<keyword evidence="14" id="KW-1185">Reference proteome</keyword>
<evidence type="ECO:0000256" key="5">
    <source>
        <dbReference type="ARBA" id="ARBA00022723"/>
    </source>
</evidence>
<reference evidence="14" key="2">
    <citation type="journal article" date="2017" name="Nat. Plants">
        <title>The Aegilops tauschii genome reveals multiple impacts of transposons.</title>
        <authorList>
            <person name="Zhao G."/>
            <person name="Zou C."/>
            <person name="Li K."/>
            <person name="Wang K."/>
            <person name="Li T."/>
            <person name="Gao L."/>
            <person name="Zhang X."/>
            <person name="Wang H."/>
            <person name="Yang Z."/>
            <person name="Liu X."/>
            <person name="Jiang W."/>
            <person name="Mao L."/>
            <person name="Kong X."/>
            <person name="Jiao Y."/>
            <person name="Jia J."/>
        </authorList>
    </citation>
    <scope>NUCLEOTIDE SEQUENCE [LARGE SCALE GENOMIC DNA]</scope>
    <source>
        <strain evidence="14">cv. AL8/78</strain>
    </source>
</reference>
<dbReference type="Proteomes" id="UP000015105">
    <property type="component" value="Chromosome 1D"/>
</dbReference>
<dbReference type="GO" id="GO:0016705">
    <property type="term" value="F:oxidoreductase activity, acting on paired donors, with incorporation or reduction of molecular oxygen"/>
    <property type="evidence" value="ECO:0007669"/>
    <property type="project" value="InterPro"/>
</dbReference>
<comment type="similarity">
    <text evidence="2">Belongs to the cytochrome P450 family.</text>
</comment>
<dbReference type="PRINTS" id="PR00385">
    <property type="entry name" value="P450"/>
</dbReference>
<evidence type="ECO:0000256" key="10">
    <source>
        <dbReference type="ARBA" id="ARBA00023136"/>
    </source>
</evidence>
<evidence type="ECO:0000256" key="9">
    <source>
        <dbReference type="ARBA" id="ARBA00023033"/>
    </source>
</evidence>
<evidence type="ECO:0000256" key="11">
    <source>
        <dbReference type="PIRSR" id="PIRSR602401-1"/>
    </source>
</evidence>
<evidence type="ECO:0000256" key="2">
    <source>
        <dbReference type="ARBA" id="ARBA00010617"/>
    </source>
</evidence>
<dbReference type="SUPFAM" id="SSF48264">
    <property type="entry name" value="Cytochrome P450"/>
    <property type="match status" value="1"/>
</dbReference>
<comment type="cofactor">
    <cofactor evidence="11">
        <name>heme</name>
        <dbReference type="ChEBI" id="CHEBI:30413"/>
    </cofactor>
</comment>
<dbReference type="AlphaFoldDB" id="A0A452Z328"/>
<reference evidence="13" key="3">
    <citation type="journal article" date="2017" name="Nature">
        <title>Genome sequence of the progenitor of the wheat D genome Aegilops tauschii.</title>
        <authorList>
            <person name="Luo M.C."/>
            <person name="Gu Y.Q."/>
            <person name="Puiu D."/>
            <person name="Wang H."/>
            <person name="Twardziok S.O."/>
            <person name="Deal K.R."/>
            <person name="Huo N."/>
            <person name="Zhu T."/>
            <person name="Wang L."/>
            <person name="Wang Y."/>
            <person name="McGuire P.E."/>
            <person name="Liu S."/>
            <person name="Long H."/>
            <person name="Ramasamy R.K."/>
            <person name="Rodriguez J.C."/>
            <person name="Van S.L."/>
            <person name="Yuan L."/>
            <person name="Wang Z."/>
            <person name="Xia Z."/>
            <person name="Xiao L."/>
            <person name="Anderson O.D."/>
            <person name="Ouyang S."/>
            <person name="Liang Y."/>
            <person name="Zimin A.V."/>
            <person name="Pertea G."/>
            <person name="Qi P."/>
            <person name="Bennetzen J.L."/>
            <person name="Dai X."/>
            <person name="Dawson M.W."/>
            <person name="Muller H.G."/>
            <person name="Kugler K."/>
            <person name="Rivarola-Duarte L."/>
            <person name="Spannagl M."/>
            <person name="Mayer K.F.X."/>
            <person name="Lu F.H."/>
            <person name="Bevan M.W."/>
            <person name="Leroy P."/>
            <person name="Li P."/>
            <person name="You F.M."/>
            <person name="Sun Q."/>
            <person name="Liu Z."/>
            <person name="Lyons E."/>
            <person name="Wicker T."/>
            <person name="Salzberg S.L."/>
            <person name="Devos K.M."/>
            <person name="Dvorak J."/>
        </authorList>
    </citation>
    <scope>NUCLEOTIDE SEQUENCE [LARGE SCALE GENOMIC DNA]</scope>
    <source>
        <strain evidence="13">cv. AL8/78</strain>
    </source>
</reference>
<dbReference type="PRINTS" id="PR00463">
    <property type="entry name" value="EP450I"/>
</dbReference>
<evidence type="ECO:0000313" key="14">
    <source>
        <dbReference type="Proteomes" id="UP000015105"/>
    </source>
</evidence>
<keyword evidence="4 12" id="KW-0812">Transmembrane</keyword>
<evidence type="ECO:0000256" key="4">
    <source>
        <dbReference type="ARBA" id="ARBA00022692"/>
    </source>
</evidence>
<dbReference type="GO" id="GO:0004497">
    <property type="term" value="F:monooxygenase activity"/>
    <property type="evidence" value="ECO:0007669"/>
    <property type="project" value="UniProtKB-KW"/>
</dbReference>
<protein>
    <recommendedName>
        <fullName evidence="15">Cytochrome P450 734A1</fullName>
    </recommendedName>
</protein>
<keyword evidence="6 12" id="KW-1133">Transmembrane helix</keyword>
<reference evidence="13" key="5">
    <citation type="journal article" date="2021" name="G3 (Bethesda)">
        <title>Aegilops tauschii genome assembly Aet v5.0 features greater sequence contiguity and improved annotation.</title>
        <authorList>
            <person name="Wang L."/>
            <person name="Zhu T."/>
            <person name="Rodriguez J.C."/>
            <person name="Deal K.R."/>
            <person name="Dubcovsky J."/>
            <person name="McGuire P.E."/>
            <person name="Lux T."/>
            <person name="Spannagl M."/>
            <person name="Mayer K.F.X."/>
            <person name="Baldrich P."/>
            <person name="Meyers B.C."/>
            <person name="Huo N."/>
            <person name="Gu Y.Q."/>
            <person name="Zhou H."/>
            <person name="Devos K.M."/>
            <person name="Bennetzen J.L."/>
            <person name="Unver T."/>
            <person name="Budak H."/>
            <person name="Gulick P.J."/>
            <person name="Galiba G."/>
            <person name="Kalapos B."/>
            <person name="Nelson D.R."/>
            <person name="Li P."/>
            <person name="You F.M."/>
            <person name="Luo M.C."/>
            <person name="Dvorak J."/>
        </authorList>
    </citation>
    <scope>NUCLEOTIDE SEQUENCE [LARGE SCALE GENOMIC DNA]</scope>
    <source>
        <strain evidence="13">cv. AL8/78</strain>
    </source>
</reference>
<evidence type="ECO:0000256" key="8">
    <source>
        <dbReference type="ARBA" id="ARBA00023004"/>
    </source>
</evidence>
<evidence type="ECO:0000256" key="3">
    <source>
        <dbReference type="ARBA" id="ARBA00022617"/>
    </source>
</evidence>
<feature type="binding site" description="axial binding residue" evidence="11">
    <location>
        <position position="487"/>
    </location>
    <ligand>
        <name>heme</name>
        <dbReference type="ChEBI" id="CHEBI:30413"/>
    </ligand>
    <ligandPart>
        <name>Fe</name>
        <dbReference type="ChEBI" id="CHEBI:18248"/>
    </ligandPart>
</feature>
<dbReference type="InterPro" id="IPR050665">
    <property type="entry name" value="Cytochrome_P450_Monooxygen"/>
</dbReference>
<evidence type="ECO:0008006" key="15">
    <source>
        <dbReference type="Google" id="ProtNLM"/>
    </source>
</evidence>
<dbReference type="GO" id="GO:0016131">
    <property type="term" value="P:brassinosteroid metabolic process"/>
    <property type="evidence" value="ECO:0007669"/>
    <property type="project" value="UniProtKB-ARBA"/>
</dbReference>
<evidence type="ECO:0000256" key="6">
    <source>
        <dbReference type="ARBA" id="ARBA00022989"/>
    </source>
</evidence>
<evidence type="ECO:0000256" key="1">
    <source>
        <dbReference type="ARBA" id="ARBA00004167"/>
    </source>
</evidence>
<keyword evidence="9" id="KW-0503">Monooxygenase</keyword>
<reference evidence="14" key="1">
    <citation type="journal article" date="2014" name="Science">
        <title>Ancient hybridizations among the ancestral genomes of bread wheat.</title>
        <authorList>
            <consortium name="International Wheat Genome Sequencing Consortium,"/>
            <person name="Marcussen T."/>
            <person name="Sandve S.R."/>
            <person name="Heier L."/>
            <person name="Spannagl M."/>
            <person name="Pfeifer M."/>
            <person name="Jakobsen K.S."/>
            <person name="Wulff B.B."/>
            <person name="Steuernagel B."/>
            <person name="Mayer K.F."/>
            <person name="Olsen O.A."/>
        </authorList>
    </citation>
    <scope>NUCLEOTIDE SEQUENCE [LARGE SCALE GENOMIC DNA]</scope>
    <source>
        <strain evidence="14">cv. AL8/78</strain>
    </source>
</reference>
<dbReference type="PANTHER" id="PTHR24282">
    <property type="entry name" value="CYTOCHROME P450 FAMILY MEMBER"/>
    <property type="match status" value="1"/>
</dbReference>
<accession>A0A452Z328</accession>
<dbReference type="GO" id="GO:0010268">
    <property type="term" value="P:brassinosteroid homeostasis"/>
    <property type="evidence" value="ECO:0007669"/>
    <property type="project" value="UniProtKB-ARBA"/>
</dbReference>
<dbReference type="Gramene" id="AET1Gv20616300.22">
    <property type="protein sequence ID" value="AET1Gv20616300.22"/>
    <property type="gene ID" value="AET1Gv20616300"/>
</dbReference>
<dbReference type="GO" id="GO:0016020">
    <property type="term" value="C:membrane"/>
    <property type="evidence" value="ECO:0007669"/>
    <property type="project" value="UniProtKB-SubCell"/>
</dbReference>
<sequence>KRKSKQRVNSFGSSTSEGSQTPFRIAKLQAMGAVAALLLAGLLAALTYVLRLVHSILWVPHRLERRLRRQGIRGPPRSLLSGNAAEYVAMTKAAQSAPLASFHHGFIGRAAPQYREWAARYGRPFVFWFGPRPRLVVSGPEVAKAVLTDSTGAFEKGTTGSGNNPQARQLIGEGLVGLTGEKWAHHRRVISPAFNMERVKGWIPEMSAITSSMLDKWEVQGETRAEFEIDVNKEFHTLSADVISCVAFGSSYEEGKRIFQLQDEQIQLVILAMRTFYFPGFRYVPTKKNRRRHSLNKEIRNSLRRLIEINRNKCEDSKNLLGLMLSASKADNEFKMGIEEIIDECKTFYFAGKETTANLLTWATLLLALHQEWQHKARDEVLQVCGKNEHPNAETLSSLKIVNMVLKETLRLYPPALFVNRTVARDVKLGKLDIPAGTQVNLPIVDIHHDVGIWGVNAEEFDPSRFADGKSYHLGAYFPFGIGPAICVGQNLAMVEAKLVLAMVLQRFAFDVSPSYVHAPMMVMTLQPQYGAQLLIRKI</sequence>
<dbReference type="FunFam" id="1.10.630.10:FF:000029">
    <property type="entry name" value="Cytochrome P450 734A1"/>
    <property type="match status" value="1"/>
</dbReference>
<dbReference type="InterPro" id="IPR002401">
    <property type="entry name" value="Cyt_P450_E_grp-I"/>
</dbReference>
<proteinExistence type="inferred from homology"/>
<comment type="subcellular location">
    <subcellularLocation>
        <location evidence="1">Membrane</location>
        <topology evidence="1">Single-pass membrane protein</topology>
    </subcellularLocation>
</comment>
<dbReference type="Pfam" id="PF00067">
    <property type="entry name" value="p450"/>
    <property type="match status" value="1"/>
</dbReference>
<dbReference type="STRING" id="200361.A0A452Z328"/>
<keyword evidence="3 11" id="KW-0349">Heme</keyword>
<evidence type="ECO:0000313" key="13">
    <source>
        <dbReference type="EnsemblPlants" id="AET1Gv20616300.22"/>
    </source>
</evidence>
<dbReference type="EnsemblPlants" id="AET1Gv20616300.22">
    <property type="protein sequence ID" value="AET1Gv20616300.22"/>
    <property type="gene ID" value="AET1Gv20616300"/>
</dbReference>
<keyword evidence="5 11" id="KW-0479">Metal-binding</keyword>
<keyword evidence="10 12" id="KW-0472">Membrane</keyword>
<organism evidence="13 14">
    <name type="scientific">Aegilops tauschii subsp. strangulata</name>
    <name type="common">Goatgrass</name>
    <dbReference type="NCBI Taxonomy" id="200361"/>
    <lineage>
        <taxon>Eukaryota</taxon>
        <taxon>Viridiplantae</taxon>
        <taxon>Streptophyta</taxon>
        <taxon>Embryophyta</taxon>
        <taxon>Tracheophyta</taxon>
        <taxon>Spermatophyta</taxon>
        <taxon>Magnoliopsida</taxon>
        <taxon>Liliopsida</taxon>
        <taxon>Poales</taxon>
        <taxon>Poaceae</taxon>
        <taxon>BOP clade</taxon>
        <taxon>Pooideae</taxon>
        <taxon>Triticodae</taxon>
        <taxon>Triticeae</taxon>
        <taxon>Triticinae</taxon>
        <taxon>Aegilops</taxon>
    </lineage>
</organism>
<reference evidence="13" key="4">
    <citation type="submission" date="2019-03" db="UniProtKB">
        <authorList>
            <consortium name="EnsemblPlants"/>
        </authorList>
    </citation>
    <scope>IDENTIFICATION</scope>
</reference>
<feature type="transmembrane region" description="Helical" evidence="12">
    <location>
        <begin position="30"/>
        <end position="50"/>
    </location>
</feature>
<evidence type="ECO:0000256" key="7">
    <source>
        <dbReference type="ARBA" id="ARBA00023002"/>
    </source>
</evidence>
<dbReference type="InterPro" id="IPR036396">
    <property type="entry name" value="Cyt_P450_sf"/>
</dbReference>
<dbReference type="GO" id="GO:0020037">
    <property type="term" value="F:heme binding"/>
    <property type="evidence" value="ECO:0007669"/>
    <property type="project" value="InterPro"/>
</dbReference>
<dbReference type="Gene3D" id="1.10.630.10">
    <property type="entry name" value="Cytochrome P450"/>
    <property type="match status" value="1"/>
</dbReference>
<dbReference type="PANTHER" id="PTHR24282:SF211">
    <property type="entry name" value="CYTOCHROME P450-RELATED"/>
    <property type="match status" value="1"/>
</dbReference>
<dbReference type="InterPro" id="IPR001128">
    <property type="entry name" value="Cyt_P450"/>
</dbReference>
<name>A0A452Z328_AEGTS</name>
<evidence type="ECO:0000256" key="12">
    <source>
        <dbReference type="SAM" id="Phobius"/>
    </source>
</evidence>
<keyword evidence="8 11" id="KW-0408">Iron</keyword>
<dbReference type="GO" id="GO:0005506">
    <property type="term" value="F:iron ion binding"/>
    <property type="evidence" value="ECO:0007669"/>
    <property type="project" value="InterPro"/>
</dbReference>
<keyword evidence="7" id="KW-0560">Oxidoreductase</keyword>